<dbReference type="PATRIC" id="fig|68223.7.peg.8536"/>
<name>A0A0F4JAB1_9ACTN</name>
<accession>A0A0F4JAB1</accession>
<dbReference type="EMBL" id="JZWV01000542">
    <property type="protein sequence ID" value="KJY30739.1"/>
    <property type="molecule type" value="Genomic_DNA"/>
</dbReference>
<sequence>MTVLSAEDVKPEDIGILSLHYVEGVAQLVVSGGTVLPDHLQVVTPEGATVATFIPVPTEAARNLIVQDDGSNVLYTRSGEAIWHTNTASPTGSNDSVATIVNNGQFVIPKGSDLYEADPLK</sequence>
<protein>
    <recommendedName>
        <fullName evidence="3">Bulb-type lectin domain-containing protein</fullName>
    </recommendedName>
</protein>
<comment type="caution">
    <text evidence="1">The sequence shown here is derived from an EMBL/GenBank/DDBJ whole genome shotgun (WGS) entry which is preliminary data.</text>
</comment>
<reference evidence="1 2" key="1">
    <citation type="submission" date="2015-02" db="EMBL/GenBank/DDBJ databases">
        <authorList>
            <person name="Ju K.-S."/>
            <person name="Doroghazi J.R."/>
            <person name="Metcalf W."/>
        </authorList>
    </citation>
    <scope>NUCLEOTIDE SEQUENCE [LARGE SCALE GENOMIC DNA]</scope>
    <source>
        <strain evidence="1 2">NRRL ISP-5550</strain>
    </source>
</reference>
<gene>
    <name evidence="1" type="ORF">VR44_19620</name>
</gene>
<keyword evidence="2" id="KW-1185">Reference proteome</keyword>
<evidence type="ECO:0000313" key="2">
    <source>
        <dbReference type="Proteomes" id="UP000033551"/>
    </source>
</evidence>
<dbReference type="Proteomes" id="UP000033551">
    <property type="component" value="Unassembled WGS sequence"/>
</dbReference>
<evidence type="ECO:0000313" key="1">
    <source>
        <dbReference type="EMBL" id="KJY30739.1"/>
    </source>
</evidence>
<dbReference type="SUPFAM" id="SSF51110">
    <property type="entry name" value="alpha-D-mannose-specific plant lectins"/>
    <property type="match status" value="1"/>
</dbReference>
<organism evidence="1 2">
    <name type="scientific">Streptomyces katrae</name>
    <dbReference type="NCBI Taxonomy" id="68223"/>
    <lineage>
        <taxon>Bacteria</taxon>
        <taxon>Bacillati</taxon>
        <taxon>Actinomycetota</taxon>
        <taxon>Actinomycetes</taxon>
        <taxon>Kitasatosporales</taxon>
        <taxon>Streptomycetaceae</taxon>
        <taxon>Streptomyces</taxon>
    </lineage>
</organism>
<dbReference type="AlphaFoldDB" id="A0A0F4JAB1"/>
<dbReference type="InterPro" id="IPR036426">
    <property type="entry name" value="Bulb-type_lectin_dom_sf"/>
</dbReference>
<evidence type="ECO:0008006" key="3">
    <source>
        <dbReference type="Google" id="ProtNLM"/>
    </source>
</evidence>
<dbReference type="Gene3D" id="2.90.10.10">
    <property type="entry name" value="Bulb-type lectin domain"/>
    <property type="match status" value="1"/>
</dbReference>
<proteinExistence type="predicted"/>